<dbReference type="Proteomes" id="UP000053144">
    <property type="component" value="Chromosome 7"/>
</dbReference>
<dbReference type="Gramene" id="KOM46923">
    <property type="protein sequence ID" value="KOM46923"/>
    <property type="gene ID" value="LR48_Vigan07g062700"/>
</dbReference>
<protein>
    <submittedName>
        <fullName evidence="1">Uncharacterized protein</fullName>
    </submittedName>
</protein>
<dbReference type="AlphaFoldDB" id="A0A0L9UVZ1"/>
<dbReference type="EMBL" id="CM003377">
    <property type="protein sequence ID" value="KOM46923.1"/>
    <property type="molecule type" value="Genomic_DNA"/>
</dbReference>
<evidence type="ECO:0000313" key="2">
    <source>
        <dbReference type="Proteomes" id="UP000053144"/>
    </source>
</evidence>
<proteinExistence type="predicted"/>
<evidence type="ECO:0000313" key="1">
    <source>
        <dbReference type="EMBL" id="KOM46923.1"/>
    </source>
</evidence>
<name>A0A0L9UVZ1_PHAAN</name>
<accession>A0A0L9UVZ1</accession>
<sequence length="157" mass="17204">MFGIEISSEGFFGWEGTCITTLIQHANKGLVREDGPIGEQGLRKDVAEQMSDDTLEKSKWIQLLKGTNKTCLKSLGTHGLHMSITAQLHPSGSIPESWRSAAPQRQHSRELELSCTKPVPLNYSKSGRVALSCTEIVPLSHSIPKFSLFVLLAFVVG</sequence>
<reference evidence="2" key="1">
    <citation type="journal article" date="2015" name="Proc. Natl. Acad. Sci. U.S.A.">
        <title>Genome sequencing of adzuki bean (Vigna angularis) provides insight into high starch and low fat accumulation and domestication.</title>
        <authorList>
            <person name="Yang K."/>
            <person name="Tian Z."/>
            <person name="Chen C."/>
            <person name="Luo L."/>
            <person name="Zhao B."/>
            <person name="Wang Z."/>
            <person name="Yu L."/>
            <person name="Li Y."/>
            <person name="Sun Y."/>
            <person name="Li W."/>
            <person name="Chen Y."/>
            <person name="Li Y."/>
            <person name="Zhang Y."/>
            <person name="Ai D."/>
            <person name="Zhao J."/>
            <person name="Shang C."/>
            <person name="Ma Y."/>
            <person name="Wu B."/>
            <person name="Wang M."/>
            <person name="Gao L."/>
            <person name="Sun D."/>
            <person name="Zhang P."/>
            <person name="Guo F."/>
            <person name="Wang W."/>
            <person name="Li Y."/>
            <person name="Wang J."/>
            <person name="Varshney R.K."/>
            <person name="Wang J."/>
            <person name="Ling H.Q."/>
            <person name="Wan P."/>
        </authorList>
    </citation>
    <scope>NUCLEOTIDE SEQUENCE</scope>
    <source>
        <strain evidence="2">cv. Jingnong 6</strain>
    </source>
</reference>
<gene>
    <name evidence="1" type="ORF">LR48_Vigan07g062700</name>
</gene>
<organism evidence="1 2">
    <name type="scientific">Phaseolus angularis</name>
    <name type="common">Azuki bean</name>
    <name type="synonym">Vigna angularis</name>
    <dbReference type="NCBI Taxonomy" id="3914"/>
    <lineage>
        <taxon>Eukaryota</taxon>
        <taxon>Viridiplantae</taxon>
        <taxon>Streptophyta</taxon>
        <taxon>Embryophyta</taxon>
        <taxon>Tracheophyta</taxon>
        <taxon>Spermatophyta</taxon>
        <taxon>Magnoliopsida</taxon>
        <taxon>eudicotyledons</taxon>
        <taxon>Gunneridae</taxon>
        <taxon>Pentapetalae</taxon>
        <taxon>rosids</taxon>
        <taxon>fabids</taxon>
        <taxon>Fabales</taxon>
        <taxon>Fabaceae</taxon>
        <taxon>Papilionoideae</taxon>
        <taxon>50 kb inversion clade</taxon>
        <taxon>NPAAA clade</taxon>
        <taxon>indigoferoid/millettioid clade</taxon>
        <taxon>Phaseoleae</taxon>
        <taxon>Vigna</taxon>
    </lineage>
</organism>